<feature type="signal peptide" evidence="1">
    <location>
        <begin position="1"/>
        <end position="26"/>
    </location>
</feature>
<organism evidence="2 3">
    <name type="scientific">Galactobacter caseinivorans</name>
    <dbReference type="NCBI Taxonomy" id="2676123"/>
    <lineage>
        <taxon>Bacteria</taxon>
        <taxon>Bacillati</taxon>
        <taxon>Actinomycetota</taxon>
        <taxon>Actinomycetes</taxon>
        <taxon>Micrococcales</taxon>
        <taxon>Micrococcaceae</taxon>
        <taxon>Galactobacter</taxon>
    </lineage>
</organism>
<name>A0A496PG51_9MICC</name>
<gene>
    <name evidence="2" type="ORF">DWQ67_13380</name>
</gene>
<dbReference type="InterPro" id="IPR024006">
    <property type="entry name" value="Alt_signal_exp_actinobact"/>
</dbReference>
<dbReference type="EMBL" id="QQXL01000010">
    <property type="protein sequence ID" value="RKW69410.1"/>
    <property type="molecule type" value="Genomic_DNA"/>
</dbReference>
<evidence type="ECO:0000313" key="3">
    <source>
        <dbReference type="Proteomes" id="UP000273119"/>
    </source>
</evidence>
<accession>A0A496PG51</accession>
<evidence type="ECO:0000313" key="2">
    <source>
        <dbReference type="EMBL" id="RKW69410.1"/>
    </source>
</evidence>
<dbReference type="NCBIfam" id="TIGR04089">
    <property type="entry name" value="exp_by_SipW_III"/>
    <property type="match status" value="1"/>
</dbReference>
<keyword evidence="1" id="KW-0732">Signal</keyword>
<proteinExistence type="predicted"/>
<protein>
    <submittedName>
        <fullName evidence="2">Alternate-type signal peptide domain-containing protein</fullName>
    </submittedName>
</protein>
<dbReference type="AlphaFoldDB" id="A0A496PG51"/>
<dbReference type="RefSeq" id="WP_121486118.1">
    <property type="nucleotide sequence ID" value="NZ_QQXL01000010.1"/>
</dbReference>
<dbReference type="Proteomes" id="UP000273119">
    <property type="component" value="Unassembled WGS sequence"/>
</dbReference>
<comment type="caution">
    <text evidence="2">The sequence shown here is derived from an EMBL/GenBank/DDBJ whole genome shotgun (WGS) entry which is preliminary data.</text>
</comment>
<keyword evidence="3" id="KW-1185">Reference proteome</keyword>
<dbReference type="NCBIfam" id="TIGR04088">
    <property type="entry name" value="cognate_SipW"/>
    <property type="match status" value="1"/>
</dbReference>
<dbReference type="InterPro" id="IPR023833">
    <property type="entry name" value="Signal_pept_SipW-depend-type"/>
</dbReference>
<evidence type="ECO:0000256" key="1">
    <source>
        <dbReference type="SAM" id="SignalP"/>
    </source>
</evidence>
<sequence length="199" mass="19890">MKKSTKGAIAATAAVALLLGTGGSLALWNDSVNVGTPTTITAGDLRLAQKTAPTWTIQHTSGADTAVADIAAVRLVPGDKLVYTGTYSVTAQGQNLVFKADVADGSIAAATPGKAEDVALAGRIAQTAAYNINGAAGQTATIKHKSNTAGTYDVQIAVTLDWPLGAAGSPAQDNPAKKGAVNLSQFAISATQVDGTSTP</sequence>
<feature type="chain" id="PRO_5019717812" evidence="1">
    <location>
        <begin position="27"/>
        <end position="199"/>
    </location>
</feature>
<reference evidence="2 3" key="1">
    <citation type="submission" date="2018-07" db="EMBL/GenBank/DDBJ databases">
        <title>Arthrobacter sp. nov., isolated from raw cow's milk with high bacterial count.</title>
        <authorList>
            <person name="Hahne J."/>
            <person name="Isele D."/>
            <person name="Lipski A."/>
        </authorList>
    </citation>
    <scope>NUCLEOTIDE SEQUENCE [LARGE SCALE GENOMIC DNA]</scope>
    <source>
        <strain evidence="2 3">JZ R-183</strain>
    </source>
</reference>